<dbReference type="InterPro" id="IPR043424">
    <property type="entry name" value="BLT-like"/>
</dbReference>
<dbReference type="PANTHER" id="PTHR31071">
    <property type="entry name" value="GB|AAF24581.1"/>
    <property type="match status" value="1"/>
</dbReference>
<dbReference type="PANTHER" id="PTHR31071:SF59">
    <property type="entry name" value="INTRACELLULAR PROTEIN TRANSPORTER USO1-LIKE PROTEIN"/>
    <property type="match status" value="1"/>
</dbReference>
<feature type="region of interest" description="Disordered" evidence="2">
    <location>
        <begin position="464"/>
        <end position="484"/>
    </location>
</feature>
<gene>
    <name evidence="3" type="ORF">V8G54_017012</name>
</gene>
<feature type="region of interest" description="Disordered" evidence="2">
    <location>
        <begin position="518"/>
        <end position="537"/>
    </location>
</feature>
<organism evidence="3 4">
    <name type="scientific">Vigna mungo</name>
    <name type="common">Black gram</name>
    <name type="synonym">Phaseolus mungo</name>
    <dbReference type="NCBI Taxonomy" id="3915"/>
    <lineage>
        <taxon>Eukaryota</taxon>
        <taxon>Viridiplantae</taxon>
        <taxon>Streptophyta</taxon>
        <taxon>Embryophyta</taxon>
        <taxon>Tracheophyta</taxon>
        <taxon>Spermatophyta</taxon>
        <taxon>Magnoliopsida</taxon>
        <taxon>eudicotyledons</taxon>
        <taxon>Gunneridae</taxon>
        <taxon>Pentapetalae</taxon>
        <taxon>rosids</taxon>
        <taxon>fabids</taxon>
        <taxon>Fabales</taxon>
        <taxon>Fabaceae</taxon>
        <taxon>Papilionoideae</taxon>
        <taxon>50 kb inversion clade</taxon>
        <taxon>NPAAA clade</taxon>
        <taxon>indigoferoid/millettioid clade</taxon>
        <taxon>Phaseoleae</taxon>
        <taxon>Vigna</taxon>
    </lineage>
</organism>
<evidence type="ECO:0008006" key="5">
    <source>
        <dbReference type="Google" id="ProtNLM"/>
    </source>
</evidence>
<dbReference type="InterPro" id="IPR029068">
    <property type="entry name" value="Glyas_Bleomycin-R_OHBP_Dase"/>
</dbReference>
<keyword evidence="4" id="KW-1185">Reference proteome</keyword>
<sequence>MKSEEEEAEKEEKLGEKLRRGVLVGKSRGPSTPFPSWLSLTHTNKHIRDHSVSARKLAAALWEFNQSFPLFQMHRSAANNAQPSAAAAVAPDPRHRRHHYILHKDKALHISNFLADASPSSPDQVPVKSCTVFNLVPVMEVEILIDIVNDSIETNLDVPASASSLRRHIAASLMQQHRAIERNNHALQPLSPASYGSSMEMTPYNPGATPSSSLEFKGRIGEPHYSLKTSTELLKVLNRIWSLEEQHASNVSLIKALKSELDHARIRIKELLRDRQADRHEVDDLMKQIAEDKLVRKSKEQDRLHAAVQSVRDELEDERKLRKRSESIHRKLARDLSEVKSSLSSALKELDQERTRRKLLEDLCDEFARGINEYEREVHSLNHKSDKDWIQRADHDRLILHISESWLDERMQMQLEAVQNGFIDKSIVDKLSLEIETFLRAKQNSRSTENIVVRNRRNSLESVPLNDAVSAPQVAGDDDDSVGSDSNCFELNKPSNKGSKVHEEEAVDKHFEETLKTNHTKKKPIPREGLKHRSPSSLQVKFEEQMAWAMSSDSHKKSQSIDADQGKTTDTKAVEGTLSEKCEHFEINEDDDSERKMNPTELHSSSKNHIIDNLIRGQLMASEGGNMHAENNYSEASCSNAGWRNQASPVKQWMAKLGSKDLDISEPSKVPSGSKENNTLKAKLLEARSKGQRSRLKALKGKSETQTASLMAASFRWILQLHRDVPKAARFYSEGLDFTINVCSLRWAELQSGSLKLALMHSSHGELLIHFQFHSDQATAQKGYSSLLSFTVTDMNTTVNKLMALGAELDGPIKYEIHGKVAAMRCIDGHVLGLYEPV</sequence>
<keyword evidence="1" id="KW-0175">Coiled coil</keyword>
<protein>
    <recommendedName>
        <fullName evidence="5">VOC domain-containing protein</fullName>
    </recommendedName>
</protein>
<feature type="coiled-coil region" evidence="1">
    <location>
        <begin position="254"/>
        <end position="288"/>
    </location>
</feature>
<evidence type="ECO:0000256" key="1">
    <source>
        <dbReference type="SAM" id="Coils"/>
    </source>
</evidence>
<proteinExistence type="predicted"/>
<dbReference type="Gene3D" id="3.10.180.10">
    <property type="entry name" value="2,3-Dihydroxybiphenyl 1,2-Dioxygenase, domain 1"/>
    <property type="match status" value="1"/>
</dbReference>
<evidence type="ECO:0000313" key="4">
    <source>
        <dbReference type="Proteomes" id="UP001374535"/>
    </source>
</evidence>
<accession>A0AAQ3RZW1</accession>
<feature type="region of interest" description="Disordered" evidence="2">
    <location>
        <begin position="549"/>
        <end position="603"/>
    </location>
</feature>
<feature type="coiled-coil region" evidence="1">
    <location>
        <begin position="333"/>
        <end position="377"/>
    </location>
</feature>
<evidence type="ECO:0000313" key="3">
    <source>
        <dbReference type="EMBL" id="WVZ12482.1"/>
    </source>
</evidence>
<reference evidence="3 4" key="1">
    <citation type="journal article" date="2023" name="Life. Sci Alliance">
        <title>Evolutionary insights into 3D genome organization and epigenetic landscape of Vigna mungo.</title>
        <authorList>
            <person name="Junaid A."/>
            <person name="Singh B."/>
            <person name="Bhatia S."/>
        </authorList>
    </citation>
    <scope>NUCLEOTIDE SEQUENCE [LARGE SCALE GENOMIC DNA]</scope>
    <source>
        <strain evidence="3">Urdbean</strain>
    </source>
</reference>
<name>A0AAQ3RZW1_VIGMU</name>
<dbReference type="SUPFAM" id="SSF54593">
    <property type="entry name" value="Glyoxalase/Bleomycin resistance protein/Dihydroxybiphenyl dioxygenase"/>
    <property type="match status" value="1"/>
</dbReference>
<dbReference type="AlphaFoldDB" id="A0AAQ3RZW1"/>
<feature type="compositionally biased region" description="Basic and acidic residues" evidence="2">
    <location>
        <begin position="564"/>
        <end position="598"/>
    </location>
</feature>
<dbReference type="Proteomes" id="UP001374535">
    <property type="component" value="Chromosome 5"/>
</dbReference>
<evidence type="ECO:0000256" key="2">
    <source>
        <dbReference type="SAM" id="MobiDB-lite"/>
    </source>
</evidence>
<dbReference type="EMBL" id="CP144696">
    <property type="protein sequence ID" value="WVZ12482.1"/>
    <property type="molecule type" value="Genomic_DNA"/>
</dbReference>